<feature type="region of interest" description="Disordered" evidence="1">
    <location>
        <begin position="37"/>
        <end position="57"/>
    </location>
</feature>
<accession>A0A7W3P4E4</accession>
<feature type="compositionally biased region" description="Low complexity" evidence="1">
    <location>
        <begin position="37"/>
        <end position="48"/>
    </location>
</feature>
<name>A0A7W3P4E4_9ACTN</name>
<sequence length="387" mass="40577">MTSTVIPGRRVARAALAATLAGGAVLSALVGSAAGAGAAPASSGTGPRTSATTGSAPGACPPRALALHYSDALDKKVVDGATIGGLSDIGFDKRLRSYVSSVDNHASDPSRLWFYRDLDHPRVWRKPLVLRKPDGTAWTGETADNEGLAVLNDGRFLVSSEVEPSIRVFGRDGRQRSELPVPARFRVAPAGEATANATLEGLTLSPDGRTAVAAMEGTLSGDLPAGATAGDFRRFLVYQARHGASDRFRLVKQVGYRVDAGLRISEVQEYAPGKLLVMEAAYDPTTGNTIKLYAVTGLNRARDVSRIGNLSTAPSAVMHKTLIADVTACPTLGATAKQPQANPLMDNYEGMTTRPLGGGLYRVALISDDNFNPTQITRVLDLAAALP</sequence>
<evidence type="ECO:0000256" key="1">
    <source>
        <dbReference type="SAM" id="MobiDB-lite"/>
    </source>
</evidence>
<feature type="signal peptide" evidence="2">
    <location>
        <begin position="1"/>
        <end position="38"/>
    </location>
</feature>
<organism evidence="4 5">
    <name type="scientific">Microlunatus kandeliicorticis</name>
    <dbReference type="NCBI Taxonomy" id="1759536"/>
    <lineage>
        <taxon>Bacteria</taxon>
        <taxon>Bacillati</taxon>
        <taxon>Actinomycetota</taxon>
        <taxon>Actinomycetes</taxon>
        <taxon>Propionibacteriales</taxon>
        <taxon>Propionibacteriaceae</taxon>
        <taxon>Microlunatus</taxon>
    </lineage>
</organism>
<dbReference type="Proteomes" id="UP000523079">
    <property type="component" value="Unassembled WGS sequence"/>
</dbReference>
<keyword evidence="5" id="KW-1185">Reference proteome</keyword>
<keyword evidence="2" id="KW-0732">Signal</keyword>
<dbReference type="AlphaFoldDB" id="A0A7W3P4E4"/>
<gene>
    <name evidence="4" type="ORF">FHX74_000390</name>
</gene>
<evidence type="ECO:0000256" key="2">
    <source>
        <dbReference type="SAM" id="SignalP"/>
    </source>
</evidence>
<dbReference type="InterPro" id="IPR027372">
    <property type="entry name" value="Phytase-like_dom"/>
</dbReference>
<comment type="caution">
    <text evidence="4">The sequence shown here is derived from an EMBL/GenBank/DDBJ whole genome shotgun (WGS) entry which is preliminary data.</text>
</comment>
<evidence type="ECO:0000259" key="3">
    <source>
        <dbReference type="Pfam" id="PF13449"/>
    </source>
</evidence>
<protein>
    <recommendedName>
        <fullName evidence="3">Phytase-like domain-containing protein</fullName>
    </recommendedName>
</protein>
<proteinExistence type="predicted"/>
<dbReference type="SUPFAM" id="SSF101898">
    <property type="entry name" value="NHL repeat"/>
    <property type="match status" value="1"/>
</dbReference>
<evidence type="ECO:0000313" key="4">
    <source>
        <dbReference type="EMBL" id="MBA8792796.1"/>
    </source>
</evidence>
<dbReference type="EMBL" id="JACGWT010000001">
    <property type="protein sequence ID" value="MBA8792796.1"/>
    <property type="molecule type" value="Genomic_DNA"/>
</dbReference>
<evidence type="ECO:0000313" key="5">
    <source>
        <dbReference type="Proteomes" id="UP000523079"/>
    </source>
</evidence>
<feature type="chain" id="PRO_5030946154" description="Phytase-like domain-containing protein" evidence="2">
    <location>
        <begin position="39"/>
        <end position="387"/>
    </location>
</feature>
<dbReference type="RefSeq" id="WP_182558388.1">
    <property type="nucleotide sequence ID" value="NZ_JACGWT010000001.1"/>
</dbReference>
<feature type="domain" description="Phytase-like" evidence="3">
    <location>
        <begin position="82"/>
        <end position="371"/>
    </location>
</feature>
<dbReference type="Pfam" id="PF13449">
    <property type="entry name" value="Phytase-like"/>
    <property type="match status" value="1"/>
</dbReference>
<reference evidence="4 5" key="1">
    <citation type="submission" date="2020-07" db="EMBL/GenBank/DDBJ databases">
        <title>Sequencing the genomes of 1000 actinobacteria strains.</title>
        <authorList>
            <person name="Klenk H.-P."/>
        </authorList>
    </citation>
    <scope>NUCLEOTIDE SEQUENCE [LARGE SCALE GENOMIC DNA]</scope>
    <source>
        <strain evidence="4 5">DSM 100723</strain>
    </source>
</reference>